<dbReference type="EMBL" id="JAZHPZ010000011">
    <property type="protein sequence ID" value="MEF2967959.1"/>
    <property type="molecule type" value="Genomic_DNA"/>
</dbReference>
<evidence type="ECO:0000259" key="2">
    <source>
        <dbReference type="PROSITE" id="PS50995"/>
    </source>
</evidence>
<keyword evidence="4" id="KW-1185">Reference proteome</keyword>
<dbReference type="InterPro" id="IPR036388">
    <property type="entry name" value="WH-like_DNA-bd_sf"/>
</dbReference>
<dbReference type="SUPFAM" id="SSF46785">
    <property type="entry name" value="Winged helix' DNA-binding domain"/>
    <property type="match status" value="1"/>
</dbReference>
<reference evidence="3 4" key="1">
    <citation type="submission" date="2024-02" db="EMBL/GenBank/DDBJ databases">
        <title>A nitrogen-fixing paenibacillus bacterium.</title>
        <authorList>
            <person name="Zhang W.L."/>
            <person name="Chen S.F."/>
        </authorList>
    </citation>
    <scope>NUCLEOTIDE SEQUENCE [LARGE SCALE GENOMIC DNA]</scope>
    <source>
        <strain evidence="3 4">M1</strain>
    </source>
</reference>
<evidence type="ECO:0000313" key="3">
    <source>
        <dbReference type="EMBL" id="MEF2967959.1"/>
    </source>
</evidence>
<dbReference type="InterPro" id="IPR000835">
    <property type="entry name" value="HTH_MarR-typ"/>
</dbReference>
<dbReference type="Proteomes" id="UP001306950">
    <property type="component" value="Unassembled WGS sequence"/>
</dbReference>
<protein>
    <submittedName>
        <fullName evidence="3">MarR family transcriptional regulator</fullName>
    </submittedName>
</protein>
<dbReference type="InterPro" id="IPR036390">
    <property type="entry name" value="WH_DNA-bd_sf"/>
</dbReference>
<dbReference type="RefSeq" id="WP_331848171.1">
    <property type="nucleotide sequence ID" value="NZ_JAZHPZ010000011.1"/>
</dbReference>
<evidence type="ECO:0000313" key="4">
    <source>
        <dbReference type="Proteomes" id="UP001306950"/>
    </source>
</evidence>
<feature type="domain" description="HTH marR-type" evidence="2">
    <location>
        <begin position="15"/>
        <end position="149"/>
    </location>
</feature>
<dbReference type="InterPro" id="IPR039422">
    <property type="entry name" value="MarR/SlyA-like"/>
</dbReference>
<dbReference type="PROSITE" id="PS50995">
    <property type="entry name" value="HTH_MARR_2"/>
    <property type="match status" value="1"/>
</dbReference>
<dbReference type="PRINTS" id="PR00598">
    <property type="entry name" value="HTHMARR"/>
</dbReference>
<proteinExistence type="predicted"/>
<comment type="caution">
    <text evidence="3">The sequence shown here is derived from an EMBL/GenBank/DDBJ whole genome shotgun (WGS) entry which is preliminary data.</text>
</comment>
<keyword evidence="1" id="KW-0238">DNA-binding</keyword>
<sequence>MIFLEVGWFVDHNLDGYIERLLSNWSKTSRKMQSQIMHHRELGLTGPQFHMLTIIAKKKCCNVRYLSERLEVKPSAITVMTDRLVQSGYVERRHDEQDRRSVLLSVTELGAEVLRKAEKRSRKVLESYLADLTPHEQEVLLNIIEKFAHRDTDISQSQGDSDCRRES</sequence>
<dbReference type="PANTHER" id="PTHR33164">
    <property type="entry name" value="TRANSCRIPTIONAL REGULATOR, MARR FAMILY"/>
    <property type="match status" value="1"/>
</dbReference>
<dbReference type="Gene3D" id="1.10.10.10">
    <property type="entry name" value="Winged helix-like DNA-binding domain superfamily/Winged helix DNA-binding domain"/>
    <property type="match status" value="1"/>
</dbReference>
<dbReference type="Pfam" id="PF01047">
    <property type="entry name" value="MarR"/>
    <property type="match status" value="1"/>
</dbReference>
<dbReference type="SMART" id="SM00347">
    <property type="entry name" value="HTH_MARR"/>
    <property type="match status" value="1"/>
</dbReference>
<dbReference type="PANTHER" id="PTHR33164:SF99">
    <property type="entry name" value="MARR FAMILY REGULATORY PROTEIN"/>
    <property type="match status" value="1"/>
</dbReference>
<name>A0ABU7VW07_9BACL</name>
<gene>
    <name evidence="3" type="ORF">V3851_19185</name>
</gene>
<organism evidence="3 4">
    <name type="scientific">Paenibacillus haidiansis</name>
    <dbReference type="NCBI Taxonomy" id="1574488"/>
    <lineage>
        <taxon>Bacteria</taxon>
        <taxon>Bacillati</taxon>
        <taxon>Bacillota</taxon>
        <taxon>Bacilli</taxon>
        <taxon>Bacillales</taxon>
        <taxon>Paenibacillaceae</taxon>
        <taxon>Paenibacillus</taxon>
    </lineage>
</organism>
<evidence type="ECO:0000256" key="1">
    <source>
        <dbReference type="ARBA" id="ARBA00023125"/>
    </source>
</evidence>
<accession>A0ABU7VW07</accession>